<reference evidence="4 5" key="1">
    <citation type="journal article" date="2019" name="Sci. Rep.">
        <title>Comparative genomics of chytrid fungi reveal insights into the obligate biotrophic and pathogenic lifestyle of Synchytrium endobioticum.</title>
        <authorList>
            <person name="van de Vossenberg B.T.L.H."/>
            <person name="Warris S."/>
            <person name="Nguyen H.D.T."/>
            <person name="van Gent-Pelzer M.P.E."/>
            <person name="Joly D.L."/>
            <person name="van de Geest H.C."/>
            <person name="Bonants P.J.M."/>
            <person name="Smith D.S."/>
            <person name="Levesque C.A."/>
            <person name="van der Lee T.A.J."/>
        </authorList>
    </citation>
    <scope>NUCLEOTIDE SEQUENCE [LARGE SCALE GENOMIC DNA]</scope>
    <source>
        <strain evidence="4 5">CBS 675.73</strain>
    </source>
</reference>
<protein>
    <recommendedName>
        <fullName evidence="3">NADP-dependent oxidoreductase domain-containing protein</fullName>
    </recommendedName>
</protein>
<name>A0A507F879_9FUNG</name>
<evidence type="ECO:0000313" key="5">
    <source>
        <dbReference type="Proteomes" id="UP000320333"/>
    </source>
</evidence>
<keyword evidence="2" id="KW-0732">Signal</keyword>
<dbReference type="InterPro" id="IPR020471">
    <property type="entry name" value="AKR"/>
</dbReference>
<dbReference type="AlphaFoldDB" id="A0A507F879"/>
<accession>A0A507F879</accession>
<evidence type="ECO:0000259" key="3">
    <source>
        <dbReference type="Pfam" id="PF00248"/>
    </source>
</evidence>
<feature type="signal peptide" evidence="2">
    <location>
        <begin position="1"/>
        <end position="19"/>
    </location>
</feature>
<dbReference type="STRING" id="246404.A0A507F879"/>
<dbReference type="SUPFAM" id="SSF51430">
    <property type="entry name" value="NAD(P)-linked oxidoreductase"/>
    <property type="match status" value="1"/>
</dbReference>
<dbReference type="GO" id="GO:0016491">
    <property type="term" value="F:oxidoreductase activity"/>
    <property type="evidence" value="ECO:0007669"/>
    <property type="project" value="InterPro"/>
</dbReference>
<dbReference type="Gene3D" id="3.20.20.100">
    <property type="entry name" value="NADP-dependent oxidoreductase domain"/>
    <property type="match status" value="1"/>
</dbReference>
<keyword evidence="5" id="KW-1185">Reference proteome</keyword>
<dbReference type="PANTHER" id="PTHR11732">
    <property type="entry name" value="ALDO/KETO REDUCTASE"/>
    <property type="match status" value="1"/>
</dbReference>
<dbReference type="PRINTS" id="PR00069">
    <property type="entry name" value="ALDKETRDTASE"/>
</dbReference>
<evidence type="ECO:0000256" key="1">
    <source>
        <dbReference type="SAM" id="MobiDB-lite"/>
    </source>
</evidence>
<sequence length="409" mass="45278">MTKFAYAAIMMLLLHRCCASVQDAYEPQPPPPVPPRLATPYFAIYKPDSVGSSLKPVEKARDESNDPTRRKRRVKRSDSLPMPPVPRMRGFGEGDMMKELQEMLLPNGAAVHVKNMPSLSIAYGTGTSWYSSDADTINETAVTAVLDALRSGFTHLDTAELYGTERAVGKAISMYLKESGKSRSDIYITAKATFPDDLEASLQGTLQRFGDAVEGYVDMYLLHSPLWDYSRDSAMPMEKVWRVMESLVHSGRVKSIGVSNFREKDLQAILDIAPKILPSCNQIEVHLYSQERELRRFISREFPDMAISAYGPLSPITGLVSRGSAMKVAEMIAQEKGSGATAAQVLLAWGSKHGIVQVTTTAHRDRMIAAVQSQQLGLTDEDMRKLDASGEGCEFHWQHGPMAHKSYIS</sequence>
<evidence type="ECO:0000313" key="4">
    <source>
        <dbReference type="EMBL" id="TPX72463.1"/>
    </source>
</evidence>
<dbReference type="PROSITE" id="PS00062">
    <property type="entry name" value="ALDOKETO_REDUCTASE_2"/>
    <property type="match status" value="1"/>
</dbReference>
<dbReference type="InterPro" id="IPR018170">
    <property type="entry name" value="Aldo/ket_reductase_CS"/>
</dbReference>
<dbReference type="OrthoDB" id="416253at2759"/>
<proteinExistence type="predicted"/>
<organism evidence="4 5">
    <name type="scientific">Chytriomyces confervae</name>
    <dbReference type="NCBI Taxonomy" id="246404"/>
    <lineage>
        <taxon>Eukaryota</taxon>
        <taxon>Fungi</taxon>
        <taxon>Fungi incertae sedis</taxon>
        <taxon>Chytridiomycota</taxon>
        <taxon>Chytridiomycota incertae sedis</taxon>
        <taxon>Chytridiomycetes</taxon>
        <taxon>Chytridiales</taxon>
        <taxon>Chytriomycetaceae</taxon>
        <taxon>Chytriomyces</taxon>
    </lineage>
</organism>
<feature type="region of interest" description="Disordered" evidence="1">
    <location>
        <begin position="53"/>
        <end position="90"/>
    </location>
</feature>
<dbReference type="InterPro" id="IPR036812">
    <property type="entry name" value="NAD(P)_OxRdtase_dom_sf"/>
</dbReference>
<feature type="chain" id="PRO_5021502549" description="NADP-dependent oxidoreductase domain-containing protein" evidence="2">
    <location>
        <begin position="20"/>
        <end position="409"/>
    </location>
</feature>
<feature type="domain" description="NADP-dependent oxidoreductase" evidence="3">
    <location>
        <begin position="124"/>
        <end position="388"/>
    </location>
</feature>
<evidence type="ECO:0000256" key="2">
    <source>
        <dbReference type="SAM" id="SignalP"/>
    </source>
</evidence>
<dbReference type="Pfam" id="PF00248">
    <property type="entry name" value="Aldo_ket_red"/>
    <property type="match status" value="1"/>
</dbReference>
<gene>
    <name evidence="4" type="ORF">CcCBS67573_g05860</name>
</gene>
<feature type="compositionally biased region" description="Basic and acidic residues" evidence="1">
    <location>
        <begin position="56"/>
        <end position="68"/>
    </location>
</feature>
<dbReference type="Proteomes" id="UP000320333">
    <property type="component" value="Unassembled WGS sequence"/>
</dbReference>
<dbReference type="EMBL" id="QEAP01000226">
    <property type="protein sequence ID" value="TPX72463.1"/>
    <property type="molecule type" value="Genomic_DNA"/>
</dbReference>
<dbReference type="InterPro" id="IPR023210">
    <property type="entry name" value="NADP_OxRdtase_dom"/>
</dbReference>
<comment type="caution">
    <text evidence="4">The sequence shown here is derived from an EMBL/GenBank/DDBJ whole genome shotgun (WGS) entry which is preliminary data.</text>
</comment>